<feature type="region of interest" description="Disordered" evidence="2">
    <location>
        <begin position="1904"/>
        <end position="1925"/>
    </location>
</feature>
<evidence type="ECO:0000313" key="5">
    <source>
        <dbReference type="Proteomes" id="UP000324800"/>
    </source>
</evidence>
<feature type="region of interest" description="Disordered" evidence="2">
    <location>
        <begin position="1146"/>
        <end position="1180"/>
    </location>
</feature>
<dbReference type="GO" id="GO:0004672">
    <property type="term" value="F:protein kinase activity"/>
    <property type="evidence" value="ECO:0007669"/>
    <property type="project" value="InterPro"/>
</dbReference>
<feature type="region of interest" description="Disordered" evidence="2">
    <location>
        <begin position="473"/>
        <end position="518"/>
    </location>
</feature>
<dbReference type="InterPro" id="IPR000719">
    <property type="entry name" value="Prot_kinase_dom"/>
</dbReference>
<dbReference type="PROSITE" id="PS50011">
    <property type="entry name" value="PROTEIN_KINASE_DOM"/>
    <property type="match status" value="1"/>
</dbReference>
<protein>
    <recommendedName>
        <fullName evidence="3">Protein kinase domain-containing protein</fullName>
    </recommendedName>
</protein>
<keyword evidence="1" id="KW-0175">Coiled coil</keyword>
<dbReference type="Pfam" id="PF00069">
    <property type="entry name" value="Pkinase"/>
    <property type="match status" value="1"/>
</dbReference>
<feature type="region of interest" description="Disordered" evidence="2">
    <location>
        <begin position="2216"/>
        <end position="2237"/>
    </location>
</feature>
<sequence length="2480" mass="294706">MTLSCQHLWDSKLSMFQKLVQVEGIVAAKIMRRISLSENEWSIAEKMHSAELPRFVVKYVVFRSPPTDMIVLREYANFKTIGDVIRQGGAVVSPGTFRAIAKQLLEGLRLMHQQGFIHRNICEDNLMLHTSSGTGRVTAKIADYGLVKFPECLRQKLRDAKENQTPNIAPELLMSEDPLDEKVDIWALGTVLYHLQSHQLPIVANNIEEMRILIHTFYPDIFPDFQPKYLPSIFSPKNQSPSLQQQSMSSFLISPRASNVLSPLPLTHSPIEFSQIAVVQELVISVCTKIAFVDIIEAIIFTADATIILINRPLSIINDDLWDLLMKMLNIDRTQRISAENALKHEYFTSESAIQEISYGAYKMARKSNRINKGGSYRRVYKGNTPRSNSSIISSGTEKSSDKSLSEKLSQFELESSIDENNQRTELESEQQDLDIDASQLRTMREMEKEDRQKVQKVKEKKILKEKPQLQIEVNDVDNNNNNNYNLIDKEKEKEQDNVNPTDKEKEQNNQTIQPGQKGFRLPTVISNEIDQHLLSPSSLRDTQINNFDINQTNNSNDQQFSTNTFIKQIKQLIITQYDTDQTFIIPMMEIKQILKFDPEIELERLRSLINYDTIATAPPEILKQWQLQFAQLLPIFPTFQDNFVHELRLEAEKKIKEVLQWRAKEQAERQMMNTEDYIALMASEMIVKQENERIVATFEDSRGKIAMNQWDNEFKEFSLMNDEDKRAKFVMIQLIREFQERQIMEIENRIGKKMVEFMIREARERQLMDFQNRLAKIAVQMWIDEFRENIIMHEQDQLSTIAVEMWINEEKERQNWKDELELAQIVMEQLEKEQKERQLMDEQNKLAKAAVKMWIDEFRENKTMHEQNQLAKIAIEMWIKEENERQNWLIELELAQIVMEQLAKEKKERNLMEDEQQISLFSTKQRVAEEDETQFMSDEDERALFIAQQLIKEQNERKKMYEEQKKSKLLTLMMGREQRERKLADFEDRLSNEYRKWYLKEEQERLMMGEEEKISKLLSQKREIEKKKQEEEDRKKKEKLEKKRIEEEQKRLKEEAKRILKEEKERKAKEEAERKQKEKELRKRMEEEERKLMDEEDQRAKAVAEYLKQLDRERKKREEQERKKMDEEDRRARQIFEIIVKQENERRAKEELERKIKEKQERKKKEELERIHMDEEDRKAKEIQEWLKKQEKSIRQKFEEEKKQRELIEKKQKEEQERKRKEEQQRRDKEEQERKLKEKQERKKKEEEQQRIRREAERRMMDEEDRMAQLVMERIKQEEIEWKKQVAEPKRREFNRIQIVYEDELAYWVRKPLIEMNRAQLRSSLPLEHKEDKQLLKFRYNLCDSRLKQIRNRLSDIDKIKDKITDKQQKQFLEIEKKRLENEKNKLKYDQFALKLQPFRKFYDAYAEVKIGKREKEEIYLQVPKINYNFNFEKDWYGSGDMLKSPKQIMFDQTQDDNQPLNYDLSLQLLNDQNLTKIITLEEEDNFRNVKVDETKKWKNLYQLTQEQYRDDQEEEEEEEEDQIGQDMDQFKNGTESEEEQEKEIERIMQIHKQRKAKRIIEKQQLLEQKSKNSRRVILGDWFMKDEASVDQNIEDSNSEAEMEQLFQEEAEKKYEKKQQKIQKGKEQQAPEPLQTNQIANINSNKTSNSQQSQQTQPKIQEHESSLIFSLKTVIDKFKTDKDKEKIKFNMTQREEDKLIYDILEKGSDEDDKERRRFEREERRRKKNIIKVQLIQNQNQQMSNKEKFKGLKVDLVSDQNKRGEWNNQNSDRNKEGNQQNNQTAAERFNLFKGVSFGLEFVSQNDNEESDKIKVPVDYDEVQLDENEDAINVTTIGKEQGKDVQQQLFAQMSPLKITNTNSLTSLRTYIYPLNLWEKQSLYIKPYPIRIKQLDQIQQNYHSIMSPHPFSPQLSPQQFNSQSPLQQYQISPHQQIQSTSFYASSSSSSNQFSFKDIYDDESVISTELVVDAVIKYNPPQKAKPITQEQELKNLIQQYKAALQSKNLTQVKKINNQFMDVFTNRQTVSKISFLHDDEFVELLMSLIGIKPTGFQLIYVYTLTLLTRKQENHQAFIKYKAIDMLQNLMQSVSTAGLATLAVAEAIAYLAPDPYIRPQLLKNRALQYIQQVLRIYGKNDPYIARYASLFMYTLLNHEIEVESIDKEQLPWAVEMLLVLIRPENSPADDVLKMSVYTLNLMATRADRPKDPIMRDVLKKKDSEMSPNMNNKDKQANQNNNNSQLNKQQTFQEGSGVTGQTKNLDELYQAQQQQMTHLSQQYIEALITSDAPQILLDVIRQNGDTYFDVTANCVSILFRIITRTPFNSKIWMQYDPIQVLFLVHPQFIPDEIELANTNDKQKLFSAYNKFAVYTLSLIVNIYELKPYETLPILAELDATPLLANIIMRKPAWHQYEDCQIVLALYLLFQLTKRGYFNPEIDRMNLAQALVILIQQYNHKIIQTCNKQRRTRTSSLLLSGHLIFPS</sequence>
<feature type="coiled-coil region" evidence="1">
    <location>
        <begin position="1364"/>
        <end position="1391"/>
    </location>
</feature>
<dbReference type="InterPro" id="IPR011989">
    <property type="entry name" value="ARM-like"/>
</dbReference>
<feature type="compositionally biased region" description="Polar residues" evidence="2">
    <location>
        <begin position="1766"/>
        <end position="1781"/>
    </location>
</feature>
<organism evidence="4 5">
    <name type="scientific">Streblomastix strix</name>
    <dbReference type="NCBI Taxonomy" id="222440"/>
    <lineage>
        <taxon>Eukaryota</taxon>
        <taxon>Metamonada</taxon>
        <taxon>Preaxostyla</taxon>
        <taxon>Oxymonadida</taxon>
        <taxon>Streblomastigidae</taxon>
        <taxon>Streblomastix</taxon>
    </lineage>
</organism>
<feature type="region of interest" description="Disordered" evidence="2">
    <location>
        <begin position="1200"/>
        <end position="1264"/>
    </location>
</feature>
<dbReference type="PANTHER" id="PTHR24347">
    <property type="entry name" value="SERINE/THREONINE-PROTEIN KINASE"/>
    <property type="match status" value="1"/>
</dbReference>
<feature type="compositionally biased region" description="Basic and acidic residues" evidence="2">
    <location>
        <begin position="488"/>
        <end position="508"/>
    </location>
</feature>
<reference evidence="4 5" key="1">
    <citation type="submission" date="2019-03" db="EMBL/GenBank/DDBJ databases">
        <title>Single cell metagenomics reveals metabolic interactions within the superorganism composed of flagellate Streblomastix strix and complex community of Bacteroidetes bacteria on its surface.</title>
        <authorList>
            <person name="Treitli S.C."/>
            <person name="Kolisko M."/>
            <person name="Husnik F."/>
            <person name="Keeling P."/>
            <person name="Hampl V."/>
        </authorList>
    </citation>
    <scope>NUCLEOTIDE SEQUENCE [LARGE SCALE GENOMIC DNA]</scope>
    <source>
        <strain evidence="4">ST1C</strain>
    </source>
</reference>
<dbReference type="Gene3D" id="1.10.510.10">
    <property type="entry name" value="Transferase(Phosphotransferase) domain 1"/>
    <property type="match status" value="2"/>
</dbReference>
<feature type="region of interest" description="Disordered" evidence="2">
    <location>
        <begin position="1509"/>
        <end position="1545"/>
    </location>
</feature>
<feature type="region of interest" description="Disordered" evidence="2">
    <location>
        <begin position="1612"/>
        <end position="1636"/>
    </location>
</feature>
<feature type="compositionally biased region" description="Basic and acidic residues" evidence="2">
    <location>
        <begin position="1200"/>
        <end position="1262"/>
    </location>
</feature>
<evidence type="ECO:0000256" key="1">
    <source>
        <dbReference type="SAM" id="Coils"/>
    </source>
</evidence>
<feature type="region of interest" description="Disordered" evidence="2">
    <location>
        <begin position="375"/>
        <end position="436"/>
    </location>
</feature>
<dbReference type="SMART" id="SM00220">
    <property type="entry name" value="S_TKc"/>
    <property type="match status" value="1"/>
</dbReference>
<dbReference type="EMBL" id="SNRW01000070">
    <property type="protein sequence ID" value="KAA6403707.1"/>
    <property type="molecule type" value="Genomic_DNA"/>
</dbReference>
<evidence type="ECO:0000259" key="3">
    <source>
        <dbReference type="PROSITE" id="PS50011"/>
    </source>
</evidence>
<feature type="coiled-coil region" evidence="1">
    <location>
        <begin position="814"/>
        <end position="853"/>
    </location>
</feature>
<dbReference type="GO" id="GO:0005524">
    <property type="term" value="F:ATP binding"/>
    <property type="evidence" value="ECO:0007669"/>
    <property type="project" value="InterPro"/>
</dbReference>
<dbReference type="SUPFAM" id="SSF48371">
    <property type="entry name" value="ARM repeat"/>
    <property type="match status" value="1"/>
</dbReference>
<dbReference type="Proteomes" id="UP000324800">
    <property type="component" value="Unassembled WGS sequence"/>
</dbReference>
<accession>A0A5J4X943</accession>
<dbReference type="InterPro" id="IPR016024">
    <property type="entry name" value="ARM-type_fold"/>
</dbReference>
<feature type="domain" description="Protein kinase" evidence="3">
    <location>
        <begin position="1"/>
        <end position="348"/>
    </location>
</feature>
<evidence type="ECO:0000256" key="2">
    <source>
        <dbReference type="SAM" id="MobiDB-lite"/>
    </source>
</evidence>
<dbReference type="Gene3D" id="1.25.10.10">
    <property type="entry name" value="Leucine-rich Repeat Variant"/>
    <property type="match status" value="1"/>
</dbReference>
<evidence type="ECO:0000313" key="4">
    <source>
        <dbReference type="EMBL" id="KAA6403707.1"/>
    </source>
</evidence>
<dbReference type="OrthoDB" id="626167at2759"/>
<dbReference type="InterPro" id="IPR011009">
    <property type="entry name" value="Kinase-like_dom_sf"/>
</dbReference>
<feature type="compositionally biased region" description="Low complexity" evidence="2">
    <location>
        <begin position="388"/>
        <end position="398"/>
    </location>
</feature>
<feature type="compositionally biased region" description="Acidic residues" evidence="2">
    <location>
        <begin position="1513"/>
        <end position="1525"/>
    </location>
</feature>
<name>A0A5J4X943_9EUKA</name>
<feature type="compositionally biased region" description="Low complexity" evidence="2">
    <location>
        <begin position="473"/>
        <end position="486"/>
    </location>
</feature>
<gene>
    <name evidence="4" type="ORF">EZS28_000765</name>
</gene>
<proteinExistence type="predicted"/>
<feature type="region of interest" description="Disordered" evidence="2">
    <location>
        <begin position="1760"/>
        <end position="1781"/>
    </location>
</feature>
<feature type="region of interest" description="Disordered" evidence="2">
    <location>
        <begin position="1013"/>
        <end position="1104"/>
    </location>
</feature>
<dbReference type="CDD" id="cd00180">
    <property type="entry name" value="PKc"/>
    <property type="match status" value="1"/>
</dbReference>
<dbReference type="SUPFAM" id="SSF56112">
    <property type="entry name" value="Protein kinase-like (PK-like)"/>
    <property type="match status" value="1"/>
</dbReference>
<feature type="compositionally biased region" description="Polar residues" evidence="2">
    <location>
        <begin position="1911"/>
        <end position="1924"/>
    </location>
</feature>
<comment type="caution">
    <text evidence="4">The sequence shown here is derived from an EMBL/GenBank/DDBJ whole genome shotgun (WGS) entry which is preliminary data.</text>
</comment>
<feature type="compositionally biased region" description="Basic and acidic residues" evidence="2">
    <location>
        <begin position="1612"/>
        <end position="1630"/>
    </location>
</feature>